<feature type="binding site" evidence="5">
    <location>
        <position position="252"/>
    </location>
    <ligand>
        <name>Ca(2+)</name>
        <dbReference type="ChEBI" id="CHEBI:29108"/>
    </ligand>
</feature>
<feature type="binding site" evidence="5">
    <location>
        <position position="420"/>
    </location>
    <ligand>
        <name>Ca(2+)</name>
        <dbReference type="ChEBI" id="CHEBI:29108"/>
    </ligand>
</feature>
<keyword evidence="2" id="KW-0378">Hydrolase</keyword>
<feature type="transmembrane region" description="Helical" evidence="7">
    <location>
        <begin position="56"/>
        <end position="82"/>
    </location>
</feature>
<dbReference type="EMBL" id="SMKA01000051">
    <property type="protein sequence ID" value="TDC30040.1"/>
    <property type="molecule type" value="Genomic_DNA"/>
</dbReference>
<feature type="active site" description="Nucleophile" evidence="4">
    <location>
        <position position="339"/>
    </location>
</feature>
<dbReference type="GO" id="GO:0017000">
    <property type="term" value="P:antibiotic biosynthetic process"/>
    <property type="evidence" value="ECO:0007669"/>
    <property type="project" value="InterPro"/>
</dbReference>
<dbReference type="Gene3D" id="3.60.20.10">
    <property type="entry name" value="Glutamine Phosphoribosylpyrophosphate, subunit 1, domain 1"/>
    <property type="match status" value="1"/>
</dbReference>
<organism evidence="8 9">
    <name type="scientific">Kribbella albertanoniae</name>
    <dbReference type="NCBI Taxonomy" id="1266829"/>
    <lineage>
        <taxon>Bacteria</taxon>
        <taxon>Bacillati</taxon>
        <taxon>Actinomycetota</taxon>
        <taxon>Actinomycetes</taxon>
        <taxon>Propionibacteriales</taxon>
        <taxon>Kribbellaceae</taxon>
        <taxon>Kribbella</taxon>
    </lineage>
</organism>
<keyword evidence="5" id="KW-0479">Metal-binding</keyword>
<keyword evidence="3" id="KW-0865">Zymogen</keyword>
<dbReference type="PANTHER" id="PTHR34218:SF4">
    <property type="entry name" value="ACYL-HOMOSERINE LACTONE ACYLASE QUIP"/>
    <property type="match status" value="1"/>
</dbReference>
<dbReference type="PIRSF" id="PIRSF001227">
    <property type="entry name" value="Pen_acylase"/>
    <property type="match status" value="1"/>
</dbReference>
<evidence type="ECO:0000256" key="3">
    <source>
        <dbReference type="ARBA" id="ARBA00023145"/>
    </source>
</evidence>
<dbReference type="InterPro" id="IPR002692">
    <property type="entry name" value="S45"/>
</dbReference>
<dbReference type="InterPro" id="IPR043147">
    <property type="entry name" value="Penicillin_amidase_A-knob"/>
</dbReference>
<dbReference type="GO" id="GO:0016811">
    <property type="term" value="F:hydrolase activity, acting on carbon-nitrogen (but not peptide) bonds, in linear amides"/>
    <property type="evidence" value="ECO:0007669"/>
    <property type="project" value="InterPro"/>
</dbReference>
<keyword evidence="7" id="KW-0812">Transmembrane</keyword>
<keyword evidence="5" id="KW-0106">Calcium</keyword>
<evidence type="ECO:0000256" key="7">
    <source>
        <dbReference type="SAM" id="Phobius"/>
    </source>
</evidence>
<dbReference type="InterPro" id="IPR029055">
    <property type="entry name" value="Ntn_hydrolases_N"/>
</dbReference>
<dbReference type="InterPro" id="IPR043146">
    <property type="entry name" value="Penicillin_amidase_N_B-knob"/>
</dbReference>
<comment type="cofactor">
    <cofactor evidence="5">
        <name>Ca(2+)</name>
        <dbReference type="ChEBI" id="CHEBI:29108"/>
    </cofactor>
    <text evidence="5">Binds 1 Ca(2+) ion per dimer.</text>
</comment>
<evidence type="ECO:0000313" key="9">
    <source>
        <dbReference type="Proteomes" id="UP000295075"/>
    </source>
</evidence>
<evidence type="ECO:0000256" key="2">
    <source>
        <dbReference type="ARBA" id="ARBA00022801"/>
    </source>
</evidence>
<evidence type="ECO:0000313" key="8">
    <source>
        <dbReference type="EMBL" id="TDC30040.1"/>
    </source>
</evidence>
<comment type="caution">
    <text evidence="8">The sequence shown here is derived from an EMBL/GenBank/DDBJ whole genome shotgun (WGS) entry which is preliminary data.</text>
</comment>
<feature type="compositionally biased region" description="Basic and acidic residues" evidence="6">
    <location>
        <begin position="23"/>
        <end position="32"/>
    </location>
</feature>
<evidence type="ECO:0000256" key="5">
    <source>
        <dbReference type="PIRSR" id="PIRSR001227-2"/>
    </source>
</evidence>
<keyword evidence="7" id="KW-1133">Transmembrane helix</keyword>
<dbReference type="PANTHER" id="PTHR34218">
    <property type="entry name" value="PEPTIDASE S45 PENICILLIN AMIDASE"/>
    <property type="match status" value="1"/>
</dbReference>
<name>A0A4R4Q4R9_9ACTN</name>
<reference evidence="8 9" key="1">
    <citation type="submission" date="2019-03" db="EMBL/GenBank/DDBJ databases">
        <title>Draft genome sequences of novel Actinobacteria.</title>
        <authorList>
            <person name="Sahin N."/>
            <person name="Ay H."/>
            <person name="Saygin H."/>
        </authorList>
    </citation>
    <scope>NUCLEOTIDE SEQUENCE [LARGE SCALE GENOMIC DNA]</scope>
    <source>
        <strain evidence="8 9">JCM 30547</strain>
    </source>
</reference>
<keyword evidence="7" id="KW-0472">Membrane</keyword>
<feature type="region of interest" description="Disordered" evidence="6">
    <location>
        <begin position="1"/>
        <end position="44"/>
    </location>
</feature>
<dbReference type="Gene3D" id="1.10.1400.10">
    <property type="match status" value="1"/>
</dbReference>
<proteinExistence type="inferred from homology"/>
<dbReference type="Gene3D" id="2.30.120.10">
    <property type="match status" value="1"/>
</dbReference>
<dbReference type="GO" id="GO:0046872">
    <property type="term" value="F:metal ion binding"/>
    <property type="evidence" value="ECO:0007669"/>
    <property type="project" value="UniProtKB-KW"/>
</dbReference>
<evidence type="ECO:0000256" key="4">
    <source>
        <dbReference type="PIRSR" id="PIRSR001227-1"/>
    </source>
</evidence>
<comment type="similarity">
    <text evidence="1">Belongs to the peptidase S45 family.</text>
</comment>
<dbReference type="OrthoDB" id="5240333at2"/>
<dbReference type="AlphaFoldDB" id="A0A4R4Q4R9"/>
<dbReference type="InterPro" id="IPR023343">
    <property type="entry name" value="Penicillin_amidase_dom1"/>
</dbReference>
<dbReference type="Pfam" id="PF01804">
    <property type="entry name" value="Penicil_amidase"/>
    <property type="match status" value="1"/>
</dbReference>
<feature type="binding site" evidence="5">
    <location>
        <position position="417"/>
    </location>
    <ligand>
        <name>Ca(2+)</name>
        <dbReference type="ChEBI" id="CHEBI:29108"/>
    </ligand>
</feature>
<gene>
    <name evidence="8" type="ORF">E1261_14415</name>
</gene>
<dbReference type="Gene3D" id="1.10.439.10">
    <property type="entry name" value="Penicillin Amidohydrolase, domain 1"/>
    <property type="match status" value="1"/>
</dbReference>
<dbReference type="Proteomes" id="UP000295075">
    <property type="component" value="Unassembled WGS sequence"/>
</dbReference>
<sequence length="900" mass="99208">MRQRPEVFQTPVSTAPRSAPRTQCDDPSERRATQSSPGPHLGPGAAFSTVGSVRRLLRAVIICGIALATVLVVIAGTAVFVVRHSFPTYDGTVELAGLDADVEVVRDSNGIPQIYASNPADLFAAQGYVHAQDRFFEMDFRRHVTAGRLSELFGPDAVETDKFVRTLGWRRVAEKELGLVSPSTRQYLDDYARGVNAYLDKHSGSGLSLEYAVLGLDPNGRRDYRPEPWTAADSLAWLKAMAWDLGGNMGEELNRTKLLATIPSKSVDSLYPAYPFDRNEPIIPTASVGADGKFSATPPPTTELRRGMLTTDLLKSLDSVEKVAKGLPQLLGQGDGIGSNSWVVSGDHTDSGKPLLANDPHLGATMPGIWSQVGLHCTKQSRTCPYDVSGFSFAGLPGVVIGHNNAISWGFTNLDPDVQDLYLERIEGDNVLYNNRWKPLTKREETFQVAGQDEPVKITVRESRHGPIISDVGAEERETGELAARRDKADKAYGVALQWTALRPGKTADALFAINRAQNWTQFREAARQFEVPSQNLIYADTEGHIGYQAPGMVPIRKIASGKWPVAGWDPRNDWTSYIPFDAMPTEFDPADGIIVTANQAVVPKSYPYFLSDSWDYGYRSQQILDRIKTAGTLDAAKMASIQLDTKNRAAEMLVPSLLKIGINDAFDRQGQETLKGWDFTQPADSAPAAYFNVVWRNLLTLTFHDQLPKAAWPDGGSRWVEVVHTLLGQPSNSWWDDLRTPQVESRDDILRQALVDARAEITKKMAREPSNWRWGQLHKLTLENQTLGTSGIGVVEKLFNRGPYELGGGTSIVNATSWDAAVGYGVTSVPSMRMVVDLSDFDKSRWINLTGTSGHAFSKNYTDQTELWAKGETLPWAFTRGAVEAKREHTLTFTGKPER</sequence>
<evidence type="ECO:0000256" key="1">
    <source>
        <dbReference type="ARBA" id="ARBA00006586"/>
    </source>
</evidence>
<dbReference type="InterPro" id="IPR014395">
    <property type="entry name" value="Pen/GL7ACA/AHL_acylase"/>
</dbReference>
<protein>
    <submittedName>
        <fullName evidence="8">Penicillin acylase family protein</fullName>
    </submittedName>
</protein>
<accession>A0A4R4Q4R9</accession>
<dbReference type="SUPFAM" id="SSF56235">
    <property type="entry name" value="N-terminal nucleophile aminohydrolases (Ntn hydrolases)"/>
    <property type="match status" value="1"/>
</dbReference>
<evidence type="ECO:0000256" key="6">
    <source>
        <dbReference type="SAM" id="MobiDB-lite"/>
    </source>
</evidence>
<keyword evidence="9" id="KW-1185">Reference proteome</keyword>
<dbReference type="CDD" id="cd03747">
    <property type="entry name" value="Ntn_PGA_like"/>
    <property type="match status" value="1"/>
</dbReference>